<dbReference type="InterPro" id="IPR023187">
    <property type="entry name" value="Tscrpt_reg_MarR-type_CS"/>
</dbReference>
<dbReference type="EMBL" id="JRVJ01000019">
    <property type="protein sequence ID" value="KGM18197.1"/>
    <property type="molecule type" value="Genomic_DNA"/>
</dbReference>
<protein>
    <submittedName>
        <fullName evidence="5">MarR family transcriptional regulator</fullName>
    </submittedName>
</protein>
<dbReference type="Pfam" id="PF01047">
    <property type="entry name" value="MarR"/>
    <property type="match status" value="1"/>
</dbReference>
<reference evidence="5 6" key="1">
    <citation type="submission" date="2014-10" db="EMBL/GenBank/DDBJ databases">
        <title>Whole Genome sequence of Corynebacterium auriscanis strain CIP 106629.</title>
        <authorList>
            <person name="Hassan S.S."/>
            <person name="Jamal S.B."/>
            <person name="Tiwari S."/>
            <person name="Oliveira L.D.C."/>
            <person name="Souza F."/>
            <person name="Mariano D.C."/>
            <person name="Almeida S."/>
            <person name="Dorella F."/>
            <person name="Pereira F."/>
            <person name="Carvalho A."/>
            <person name="Leal C.A."/>
            <person name="Soares S.D.C."/>
            <person name="Figueiredo H.C."/>
            <person name="Silva A."/>
            <person name="Azevedo V.A."/>
        </authorList>
    </citation>
    <scope>NUCLEOTIDE SEQUENCE [LARGE SCALE GENOMIC DNA]</scope>
    <source>
        <strain evidence="5 6">CIP 106629</strain>
    </source>
</reference>
<dbReference type="RefSeq" id="WP_035115376.1">
    <property type="nucleotide sequence ID" value="NZ_CP047046.1"/>
</dbReference>
<dbReference type="GO" id="GO:0003677">
    <property type="term" value="F:DNA binding"/>
    <property type="evidence" value="ECO:0007669"/>
    <property type="project" value="UniProtKB-KW"/>
</dbReference>
<keyword evidence="1" id="KW-0805">Transcription regulation</keyword>
<dbReference type="InterPro" id="IPR036390">
    <property type="entry name" value="WH_DNA-bd_sf"/>
</dbReference>
<feature type="domain" description="HTH marR-type" evidence="4">
    <location>
        <begin position="1"/>
        <end position="144"/>
    </location>
</feature>
<dbReference type="PANTHER" id="PTHR39515">
    <property type="entry name" value="CONSERVED PROTEIN"/>
    <property type="match status" value="1"/>
</dbReference>
<comment type="caution">
    <text evidence="5">The sequence shown here is derived from an EMBL/GenBank/DDBJ whole genome shotgun (WGS) entry which is preliminary data.</text>
</comment>
<evidence type="ECO:0000313" key="6">
    <source>
        <dbReference type="Proteomes" id="UP000030145"/>
    </source>
</evidence>
<evidence type="ECO:0000256" key="3">
    <source>
        <dbReference type="ARBA" id="ARBA00023163"/>
    </source>
</evidence>
<dbReference type="InterPro" id="IPR000835">
    <property type="entry name" value="HTH_MarR-typ"/>
</dbReference>
<evidence type="ECO:0000256" key="1">
    <source>
        <dbReference type="ARBA" id="ARBA00023015"/>
    </source>
</evidence>
<dbReference type="PANTHER" id="PTHR39515:SF2">
    <property type="entry name" value="HTH-TYPE TRANSCRIPTIONAL REGULATOR RV0880"/>
    <property type="match status" value="1"/>
</dbReference>
<dbReference type="Proteomes" id="UP000030145">
    <property type="component" value="Unassembled WGS sequence"/>
</dbReference>
<keyword evidence="2" id="KW-0238">DNA-binding</keyword>
<dbReference type="PROSITE" id="PS50995">
    <property type="entry name" value="HTH_MARR_2"/>
    <property type="match status" value="1"/>
</dbReference>
<dbReference type="PROSITE" id="PS01117">
    <property type="entry name" value="HTH_MARR_1"/>
    <property type="match status" value="1"/>
</dbReference>
<evidence type="ECO:0000256" key="2">
    <source>
        <dbReference type="ARBA" id="ARBA00023125"/>
    </source>
</evidence>
<name>A0A0A2DK96_9CORY</name>
<proteinExistence type="predicted"/>
<accession>A0A0A2DK96</accession>
<dbReference type="AlphaFoldDB" id="A0A0A2DK96"/>
<dbReference type="GeneID" id="300553913"/>
<sequence length="163" mass="18406">MSTNPLEIAAQLRPPLTRLYLLYFRQAEHSHISMAQLSIMMILDDNGPMRISAIAATESIRMPTASNAVNQLETMGLVERIRDVSDRRGVRVDLTDKGREELAKLSEERSKQLASMLEGLTEEELRLADAAAPLIKLILERYTEQIEKQGELNSDDSARKRDI</sequence>
<dbReference type="SUPFAM" id="SSF46785">
    <property type="entry name" value="Winged helix' DNA-binding domain"/>
    <property type="match status" value="1"/>
</dbReference>
<evidence type="ECO:0000259" key="4">
    <source>
        <dbReference type="PROSITE" id="PS50995"/>
    </source>
</evidence>
<dbReference type="InterPro" id="IPR036388">
    <property type="entry name" value="WH-like_DNA-bd_sf"/>
</dbReference>
<evidence type="ECO:0000313" key="5">
    <source>
        <dbReference type="EMBL" id="KGM18197.1"/>
    </source>
</evidence>
<dbReference type="Gene3D" id="1.10.10.10">
    <property type="entry name" value="Winged helix-like DNA-binding domain superfamily/Winged helix DNA-binding domain"/>
    <property type="match status" value="1"/>
</dbReference>
<dbReference type="GO" id="GO:0003700">
    <property type="term" value="F:DNA-binding transcription factor activity"/>
    <property type="evidence" value="ECO:0007669"/>
    <property type="project" value="InterPro"/>
</dbReference>
<organism evidence="5 6">
    <name type="scientific">Corynebacterium auriscanis</name>
    <dbReference type="NCBI Taxonomy" id="99807"/>
    <lineage>
        <taxon>Bacteria</taxon>
        <taxon>Bacillati</taxon>
        <taxon>Actinomycetota</taxon>
        <taxon>Actinomycetes</taxon>
        <taxon>Mycobacteriales</taxon>
        <taxon>Corynebacteriaceae</taxon>
        <taxon>Corynebacterium</taxon>
    </lineage>
</organism>
<keyword evidence="3" id="KW-0804">Transcription</keyword>
<dbReference type="SMART" id="SM00347">
    <property type="entry name" value="HTH_MARR"/>
    <property type="match status" value="1"/>
</dbReference>
<dbReference type="InterPro" id="IPR052526">
    <property type="entry name" value="HTH-type_Bedaq_tolerance"/>
</dbReference>
<keyword evidence="6" id="KW-1185">Reference proteome</keyword>
<gene>
    <name evidence="5" type="ORF">MA47_08810</name>
</gene>